<dbReference type="InterPro" id="IPR041492">
    <property type="entry name" value="HAD_2"/>
</dbReference>
<dbReference type="InterPro" id="IPR023198">
    <property type="entry name" value="PGP-like_dom2"/>
</dbReference>
<dbReference type="InterPro" id="IPR023214">
    <property type="entry name" value="HAD_sf"/>
</dbReference>
<organism evidence="1 2">
    <name type="scientific">Halosegnis marinus</name>
    <dbReference type="NCBI Taxonomy" id="3034023"/>
    <lineage>
        <taxon>Archaea</taxon>
        <taxon>Methanobacteriati</taxon>
        <taxon>Methanobacteriota</taxon>
        <taxon>Stenosarchaea group</taxon>
        <taxon>Halobacteria</taxon>
        <taxon>Halobacteriales</taxon>
        <taxon>Natronomonadaceae</taxon>
        <taxon>Halosegnis</taxon>
    </lineage>
</organism>
<dbReference type="Gene3D" id="1.10.150.240">
    <property type="entry name" value="Putative phosphatase, domain 2"/>
    <property type="match status" value="1"/>
</dbReference>
<sequence>MPSGPDYDYWLLDLDGTVVDVEPGYVQDVFAAVGDRIGYGFTTEQAEILWHGLGGFRNNQLERWNIDPEAFWEAFHEVEDGEAHAAHSFVYPDAERFAAVDAPVGVVTHSQSYLAEPVLEALDIRDWFDTVLCCTDDTGWKPDPAPVRSVMADLGVRDDEHGVLAGDGPHDVGAAWNAGLDGVHVERHGHDRRGMCVLGDHRVRDFDELFA</sequence>
<gene>
    <name evidence="1" type="ORF">ACFQJ4_01005</name>
</gene>
<dbReference type="InterPro" id="IPR036412">
    <property type="entry name" value="HAD-like_sf"/>
</dbReference>
<dbReference type="PANTHER" id="PTHR43434">
    <property type="entry name" value="PHOSPHOGLYCOLATE PHOSPHATASE"/>
    <property type="match status" value="1"/>
</dbReference>
<evidence type="ECO:0000313" key="2">
    <source>
        <dbReference type="Proteomes" id="UP001596398"/>
    </source>
</evidence>
<dbReference type="AlphaFoldDB" id="A0ABD5ZK43"/>
<proteinExistence type="predicted"/>
<keyword evidence="2" id="KW-1185">Reference proteome</keyword>
<accession>A0ABD5ZK43</accession>
<dbReference type="Gene3D" id="3.40.50.1000">
    <property type="entry name" value="HAD superfamily/HAD-like"/>
    <property type="match status" value="1"/>
</dbReference>
<reference evidence="1 2" key="1">
    <citation type="journal article" date="2019" name="Int. J. Syst. Evol. Microbiol.">
        <title>The Global Catalogue of Microorganisms (GCM) 10K type strain sequencing project: providing services to taxonomists for standard genome sequencing and annotation.</title>
        <authorList>
            <consortium name="The Broad Institute Genomics Platform"/>
            <consortium name="The Broad Institute Genome Sequencing Center for Infectious Disease"/>
            <person name="Wu L."/>
            <person name="Ma J."/>
        </authorList>
    </citation>
    <scope>NUCLEOTIDE SEQUENCE [LARGE SCALE GENOMIC DNA]</scope>
    <source>
        <strain evidence="1 2">DT85</strain>
    </source>
</reference>
<dbReference type="EMBL" id="JBHTAP010000001">
    <property type="protein sequence ID" value="MFC7233884.1"/>
    <property type="molecule type" value="Genomic_DNA"/>
</dbReference>
<keyword evidence="1" id="KW-0378">Hydrolase</keyword>
<evidence type="ECO:0000313" key="1">
    <source>
        <dbReference type="EMBL" id="MFC7233884.1"/>
    </source>
</evidence>
<dbReference type="PANTHER" id="PTHR43434:SF1">
    <property type="entry name" value="PHOSPHOGLYCOLATE PHOSPHATASE"/>
    <property type="match status" value="1"/>
</dbReference>
<name>A0ABD5ZK43_9EURY</name>
<dbReference type="InterPro" id="IPR050155">
    <property type="entry name" value="HAD-like_hydrolase_sf"/>
</dbReference>
<dbReference type="SFLD" id="SFLDS00003">
    <property type="entry name" value="Haloacid_Dehalogenase"/>
    <property type="match status" value="1"/>
</dbReference>
<dbReference type="GeneID" id="79265546"/>
<dbReference type="Proteomes" id="UP001596398">
    <property type="component" value="Unassembled WGS sequence"/>
</dbReference>
<comment type="caution">
    <text evidence="1">The sequence shown here is derived from an EMBL/GenBank/DDBJ whole genome shotgun (WGS) entry which is preliminary data.</text>
</comment>
<protein>
    <submittedName>
        <fullName evidence="1">HAD family hydrolase</fullName>
        <ecNumber evidence="1">3.-.-.-</ecNumber>
    </submittedName>
</protein>
<dbReference type="SFLD" id="SFLDG01129">
    <property type="entry name" value="C1.5:_HAD__Beta-PGM__Phosphata"/>
    <property type="match status" value="1"/>
</dbReference>
<dbReference type="RefSeq" id="WP_276234877.1">
    <property type="nucleotide sequence ID" value="NZ_CP119802.1"/>
</dbReference>
<dbReference type="EC" id="3.-.-.-" evidence="1"/>
<dbReference type="Pfam" id="PF13419">
    <property type="entry name" value="HAD_2"/>
    <property type="match status" value="1"/>
</dbReference>
<dbReference type="SUPFAM" id="SSF56784">
    <property type="entry name" value="HAD-like"/>
    <property type="match status" value="1"/>
</dbReference>
<dbReference type="GO" id="GO:0016787">
    <property type="term" value="F:hydrolase activity"/>
    <property type="evidence" value="ECO:0007669"/>
    <property type="project" value="UniProtKB-KW"/>
</dbReference>